<dbReference type="Proteomes" id="UP001315278">
    <property type="component" value="Unassembled WGS sequence"/>
</dbReference>
<evidence type="ECO:0000313" key="7">
    <source>
        <dbReference type="Proteomes" id="UP001315278"/>
    </source>
</evidence>
<accession>A0ABS5FYF9</accession>
<keyword evidence="2" id="KW-0479">Metal-binding</keyword>
<evidence type="ECO:0000313" key="6">
    <source>
        <dbReference type="EMBL" id="MBR0801876.1"/>
    </source>
</evidence>
<sequence>MARLDCGTPQAPTVVNERFSDTYAFPGLKVQFVFSCYVIKHGDDYMLWDTGHSMTAPNVAPKVSVVDQLDKIDVKPDQIKYVGISHYHADHTGQVDSFPKATLLIGAREWDAITSPKPAQGVNFKPFEGWIRGENKVEPQAIDKDVFGDGSVIMLRTPGHTPGHSSLLVKLAQMGPVIITGDAVHFRENYDTVGVPSFNFDRAQTVASIERLRKIAREFEGDRHHSA</sequence>
<gene>
    <name evidence="6" type="ORF">JQ615_41855</name>
</gene>
<evidence type="ECO:0000256" key="1">
    <source>
        <dbReference type="ARBA" id="ARBA00007749"/>
    </source>
</evidence>
<evidence type="ECO:0000256" key="3">
    <source>
        <dbReference type="ARBA" id="ARBA00022801"/>
    </source>
</evidence>
<proteinExistence type="inferred from homology"/>
<evidence type="ECO:0000259" key="5">
    <source>
        <dbReference type="SMART" id="SM00849"/>
    </source>
</evidence>
<dbReference type="Gene3D" id="3.60.15.10">
    <property type="entry name" value="Ribonuclease Z/Hydroxyacylglutathione hydrolase-like"/>
    <property type="match status" value="1"/>
</dbReference>
<organism evidence="6 7">
    <name type="scientific">Bradyrhizobium jicamae</name>
    <dbReference type="NCBI Taxonomy" id="280332"/>
    <lineage>
        <taxon>Bacteria</taxon>
        <taxon>Pseudomonadati</taxon>
        <taxon>Pseudomonadota</taxon>
        <taxon>Alphaproteobacteria</taxon>
        <taxon>Hyphomicrobiales</taxon>
        <taxon>Nitrobacteraceae</taxon>
        <taxon>Bradyrhizobium</taxon>
    </lineage>
</organism>
<dbReference type="EMBL" id="JAFCJH010000124">
    <property type="protein sequence ID" value="MBR0801876.1"/>
    <property type="molecule type" value="Genomic_DNA"/>
</dbReference>
<dbReference type="InterPro" id="IPR001279">
    <property type="entry name" value="Metallo-B-lactamas"/>
</dbReference>
<reference evidence="7" key="1">
    <citation type="journal article" date="2021" name="ISME J.">
        <title>Evolutionary origin and ecological implication of a unique nif island in free-living Bradyrhizobium lineages.</title>
        <authorList>
            <person name="Tao J."/>
        </authorList>
    </citation>
    <scope>NUCLEOTIDE SEQUENCE [LARGE SCALE GENOMIC DNA]</scope>
    <source>
        <strain evidence="7">SZCCT0434</strain>
    </source>
</reference>
<dbReference type="InterPro" id="IPR051013">
    <property type="entry name" value="MBL_superfamily_lactonases"/>
</dbReference>
<dbReference type="InterPro" id="IPR036866">
    <property type="entry name" value="RibonucZ/Hydroxyglut_hydro"/>
</dbReference>
<evidence type="ECO:0000256" key="4">
    <source>
        <dbReference type="ARBA" id="ARBA00022833"/>
    </source>
</evidence>
<dbReference type="RefSeq" id="WP_212495756.1">
    <property type="nucleotide sequence ID" value="NZ_JAFCJH010000124.1"/>
</dbReference>
<name>A0ABS5FYF9_9BRAD</name>
<dbReference type="SMART" id="SM00849">
    <property type="entry name" value="Lactamase_B"/>
    <property type="match status" value="1"/>
</dbReference>
<feature type="domain" description="Metallo-beta-lactamase" evidence="5">
    <location>
        <begin position="33"/>
        <end position="223"/>
    </location>
</feature>
<evidence type="ECO:0000256" key="2">
    <source>
        <dbReference type="ARBA" id="ARBA00022723"/>
    </source>
</evidence>
<keyword evidence="3" id="KW-0378">Hydrolase</keyword>
<dbReference type="CDD" id="cd07729">
    <property type="entry name" value="AHL_lactonase_MBL-fold"/>
    <property type="match status" value="1"/>
</dbReference>
<dbReference type="PANTHER" id="PTHR42978:SF3">
    <property type="entry name" value="BLR3078 PROTEIN"/>
    <property type="match status" value="1"/>
</dbReference>
<dbReference type="SUPFAM" id="SSF56281">
    <property type="entry name" value="Metallo-hydrolase/oxidoreductase"/>
    <property type="match status" value="1"/>
</dbReference>
<keyword evidence="7" id="KW-1185">Reference proteome</keyword>
<keyword evidence="4" id="KW-0862">Zinc</keyword>
<dbReference type="PANTHER" id="PTHR42978">
    <property type="entry name" value="QUORUM-QUENCHING LACTONASE YTNP-RELATED-RELATED"/>
    <property type="match status" value="1"/>
</dbReference>
<dbReference type="Pfam" id="PF00753">
    <property type="entry name" value="Lactamase_B"/>
    <property type="match status" value="1"/>
</dbReference>
<comment type="similarity">
    <text evidence="1">Belongs to the metallo-beta-lactamase superfamily.</text>
</comment>
<protein>
    <submittedName>
        <fullName evidence="6">N-acyl homoserine lactonase family protein</fullName>
    </submittedName>
</protein>
<comment type="caution">
    <text evidence="6">The sequence shown here is derived from an EMBL/GenBank/DDBJ whole genome shotgun (WGS) entry which is preliminary data.</text>
</comment>